<dbReference type="EMBL" id="UINC01040881">
    <property type="protein sequence ID" value="SVB41373.1"/>
    <property type="molecule type" value="Genomic_DNA"/>
</dbReference>
<reference evidence="2" key="1">
    <citation type="submission" date="2018-05" db="EMBL/GenBank/DDBJ databases">
        <authorList>
            <person name="Lanie J.A."/>
            <person name="Ng W.-L."/>
            <person name="Kazmierczak K.M."/>
            <person name="Andrzejewski T.M."/>
            <person name="Davidsen T.M."/>
            <person name="Wayne K.J."/>
            <person name="Tettelin H."/>
            <person name="Glass J.I."/>
            <person name="Rusch D."/>
            <person name="Podicherti R."/>
            <person name="Tsui H.-C.T."/>
            <person name="Winkler M.E."/>
        </authorList>
    </citation>
    <scope>NUCLEOTIDE SEQUENCE</scope>
</reference>
<organism evidence="2">
    <name type="scientific">marine metagenome</name>
    <dbReference type="NCBI Taxonomy" id="408172"/>
    <lineage>
        <taxon>unclassified sequences</taxon>
        <taxon>metagenomes</taxon>
        <taxon>ecological metagenomes</taxon>
    </lineage>
</organism>
<name>A0A382DUN3_9ZZZZ</name>
<accession>A0A382DUN3</accession>
<feature type="non-terminal residue" evidence="2">
    <location>
        <position position="1"/>
    </location>
</feature>
<dbReference type="InterPro" id="IPR002102">
    <property type="entry name" value="Cohesin_dom"/>
</dbReference>
<gene>
    <name evidence="2" type="ORF">METZ01_LOCUS194227</name>
</gene>
<protein>
    <recommendedName>
        <fullName evidence="1">Cohesin domain-containing protein</fullName>
    </recommendedName>
</protein>
<dbReference type="Pfam" id="PF00963">
    <property type="entry name" value="Cohesin"/>
    <property type="match status" value="1"/>
</dbReference>
<proteinExistence type="predicted"/>
<dbReference type="AlphaFoldDB" id="A0A382DUN3"/>
<dbReference type="Gene3D" id="2.60.40.680">
    <property type="match status" value="1"/>
</dbReference>
<dbReference type="CDD" id="cd08547">
    <property type="entry name" value="Type_II_cohesin"/>
    <property type="match status" value="1"/>
</dbReference>
<dbReference type="SUPFAM" id="SSF49384">
    <property type="entry name" value="Carbohydrate-binding domain"/>
    <property type="match status" value="1"/>
</dbReference>
<evidence type="ECO:0000313" key="2">
    <source>
        <dbReference type="EMBL" id="SVB41373.1"/>
    </source>
</evidence>
<dbReference type="GO" id="GO:0000272">
    <property type="term" value="P:polysaccharide catabolic process"/>
    <property type="evidence" value="ECO:0007669"/>
    <property type="project" value="InterPro"/>
</dbReference>
<feature type="domain" description="Cohesin" evidence="1">
    <location>
        <begin position="38"/>
        <end position="150"/>
    </location>
</feature>
<sequence length="164" mass="17884">VVFIFLSCDLGKAELDSCLDIENYTIDTPGIGFCPELSSGSVGDEIEVKVYAVFVPDVAGIHAQIQYDANKVDILSVTSGEFFKRSQKPIFVFEDDDEGILDIYTFFMSNEMTTEGIGGIASIDVRLKSPGESELKITTKSELLDPEDTEIPIKGFGKGIINAK</sequence>
<evidence type="ECO:0000259" key="1">
    <source>
        <dbReference type="Pfam" id="PF00963"/>
    </source>
</evidence>
<dbReference type="GO" id="GO:0030246">
    <property type="term" value="F:carbohydrate binding"/>
    <property type="evidence" value="ECO:0007669"/>
    <property type="project" value="InterPro"/>
</dbReference>
<dbReference type="InterPro" id="IPR008965">
    <property type="entry name" value="CBM2/CBM3_carb-bd_dom_sf"/>
</dbReference>